<dbReference type="PROSITE" id="PS50011">
    <property type="entry name" value="PROTEIN_KINASE_DOM"/>
    <property type="match status" value="1"/>
</dbReference>
<evidence type="ECO:0000313" key="2">
    <source>
        <dbReference type="EMBL" id="RJP75027.1"/>
    </source>
</evidence>
<proteinExistence type="predicted"/>
<evidence type="ECO:0000259" key="1">
    <source>
        <dbReference type="PROSITE" id="PS50011"/>
    </source>
</evidence>
<dbReference type="Gene3D" id="1.10.510.10">
    <property type="entry name" value="Transferase(Phosphotransferase) domain 1"/>
    <property type="match status" value="1"/>
</dbReference>
<dbReference type="InterPro" id="IPR011009">
    <property type="entry name" value="Kinase-like_dom_sf"/>
</dbReference>
<dbReference type="EMBL" id="QZKI01000008">
    <property type="protein sequence ID" value="RJP75027.1"/>
    <property type="molecule type" value="Genomic_DNA"/>
</dbReference>
<comment type="caution">
    <text evidence="2">The sequence shown here is derived from an EMBL/GenBank/DDBJ whole genome shotgun (WGS) entry which is preliminary data.</text>
</comment>
<dbReference type="AlphaFoldDB" id="A0A419F8W8"/>
<sequence>MRCPDKMQALNLLFVWKPGFKSPRKAHATREDTMDTSSDLRDAVEKYLHVRPQEVKIHEKPDDFFSINRGDIVFVDGLRYVISGTARERSLGLDDEPKYWVKYAYEVETGNRKIIKLIFHEQFSVKYGDYVIKCFRSPAKEGRALECVKGHPHFMQGHTAVAKGNQAIRVINHISGGTLLSRIENYAGTHETYFHEFLPSLLGLFLPCVQSLDVLHRSGIRHGDVRSDHLLLDKETGKLRWIDFDYDFVFSEAPFALDLLGIGNILSELVGKGERTIHNLRSNRRLTERLGSLTPEDFSVVEASRLMNWKKLYPYVPDSLNRVLMHFAAGAELHYESVSEIAEDLAYAAAIV</sequence>
<dbReference type="InterPro" id="IPR000719">
    <property type="entry name" value="Prot_kinase_dom"/>
</dbReference>
<dbReference type="Proteomes" id="UP000285961">
    <property type="component" value="Unassembled WGS sequence"/>
</dbReference>
<evidence type="ECO:0000313" key="3">
    <source>
        <dbReference type="Proteomes" id="UP000285961"/>
    </source>
</evidence>
<dbReference type="SUPFAM" id="SSF56112">
    <property type="entry name" value="Protein kinase-like (PK-like)"/>
    <property type="match status" value="1"/>
</dbReference>
<dbReference type="GO" id="GO:0005524">
    <property type="term" value="F:ATP binding"/>
    <property type="evidence" value="ECO:0007669"/>
    <property type="project" value="InterPro"/>
</dbReference>
<reference evidence="2 3" key="1">
    <citation type="journal article" date="2017" name="ISME J.">
        <title>Energy and carbon metabolisms in a deep terrestrial subsurface fluid microbial community.</title>
        <authorList>
            <person name="Momper L."/>
            <person name="Jungbluth S.P."/>
            <person name="Lee M.D."/>
            <person name="Amend J.P."/>
        </authorList>
    </citation>
    <scope>NUCLEOTIDE SEQUENCE [LARGE SCALE GENOMIC DNA]</scope>
    <source>
        <strain evidence="2">SURF_17</strain>
    </source>
</reference>
<protein>
    <recommendedName>
        <fullName evidence="1">Protein kinase domain-containing protein</fullName>
    </recommendedName>
</protein>
<accession>A0A419F8W8</accession>
<gene>
    <name evidence="2" type="ORF">C4532_01185</name>
</gene>
<name>A0A419F8W8_9BACT</name>
<feature type="domain" description="Protein kinase" evidence="1">
    <location>
        <begin position="101"/>
        <end position="352"/>
    </location>
</feature>
<dbReference type="GO" id="GO:0004672">
    <property type="term" value="F:protein kinase activity"/>
    <property type="evidence" value="ECO:0007669"/>
    <property type="project" value="InterPro"/>
</dbReference>
<organism evidence="2 3">
    <name type="scientific">Candidatus Abyssobacteria bacterium SURF_17</name>
    <dbReference type="NCBI Taxonomy" id="2093361"/>
    <lineage>
        <taxon>Bacteria</taxon>
        <taxon>Pseudomonadati</taxon>
        <taxon>Candidatus Hydrogenedentota</taxon>
        <taxon>Candidatus Abyssobacteria</taxon>
    </lineage>
</organism>